<evidence type="ECO:0000256" key="15">
    <source>
        <dbReference type="RuleBase" id="RU004249"/>
    </source>
</evidence>
<comment type="pathway">
    <text evidence="3 15">Amino-acid biosynthesis; L-methionine biosynthesis via de novo pathway; L-homoserine from L-aspartate: step 1/3.</text>
</comment>
<dbReference type="Gene3D" id="3.30.2130.10">
    <property type="entry name" value="VC0802-like"/>
    <property type="match status" value="1"/>
</dbReference>
<organism evidence="17 18">
    <name type="scientific">Paenibacillus yanchengensis</name>
    <dbReference type="NCBI Taxonomy" id="2035833"/>
    <lineage>
        <taxon>Bacteria</taxon>
        <taxon>Bacillati</taxon>
        <taxon>Bacillota</taxon>
        <taxon>Bacilli</taxon>
        <taxon>Bacillales</taxon>
        <taxon>Paenibacillaceae</taxon>
        <taxon>Paenibacillus</taxon>
    </lineage>
</organism>
<comment type="pathway">
    <text evidence="4 15">Amino-acid biosynthesis; L-threonine biosynthesis; L-threonine from L-aspartate: step 1/5.</text>
</comment>
<dbReference type="PROSITE" id="PS00324">
    <property type="entry name" value="ASPARTOKINASE"/>
    <property type="match status" value="1"/>
</dbReference>
<evidence type="ECO:0000313" key="18">
    <source>
        <dbReference type="Proteomes" id="UP001597362"/>
    </source>
</evidence>
<dbReference type="PIRSF" id="PIRSF000726">
    <property type="entry name" value="Asp_kin"/>
    <property type="match status" value="1"/>
</dbReference>
<evidence type="ECO:0000256" key="6">
    <source>
        <dbReference type="ARBA" id="ARBA00022605"/>
    </source>
</evidence>
<sequence length="409" mass="44649">MRILVQKFGGSSLTTTKSRNRVVDHIRRERDNGYQVVVVVSAMGRLGDPYATDTLLELIRSESEPLSVREQDLLLACGEIISAITLSALLQQNGISAEAFTGASAGILTNDQFGNALIKDIQPERLRKSLGQGNVAVVAGFQGQTSQGEITTLGRGGSDTTATALGAALKAEYVDIYTDVSGVLTADPRIVARAKPLTTISYAEISNMAREGAKVIHPRAVQFAWQAKLPLRIRSTFSEEIGTIVTDTTMVEVTSERQVMAIAHFNGLTQFTVTMEECSEQEQSKQQLELPLQVFQLLADHAISIDFIHVTQSQINFTVQEQYTTLAVRLLQDHNIRVSVRPNCAKVSVIGGGMNGQPGVMANIVAALTEHHIAILQSADSNTTIWLLIDQKQMEDAVRTLHEKFNLHK</sequence>
<keyword evidence="11" id="KW-0220">Diaminopimelate biosynthesis</keyword>
<dbReference type="InterPro" id="IPR005260">
    <property type="entry name" value="Asp_kin_monofn"/>
</dbReference>
<evidence type="ECO:0000256" key="5">
    <source>
        <dbReference type="ARBA" id="ARBA00010122"/>
    </source>
</evidence>
<evidence type="ECO:0000256" key="13">
    <source>
        <dbReference type="ARBA" id="ARBA00047872"/>
    </source>
</evidence>
<evidence type="ECO:0000256" key="12">
    <source>
        <dbReference type="ARBA" id="ARBA00023154"/>
    </source>
</evidence>
<dbReference type="PANTHER" id="PTHR21499:SF3">
    <property type="entry name" value="ASPARTOKINASE"/>
    <property type="match status" value="1"/>
</dbReference>
<evidence type="ECO:0000256" key="14">
    <source>
        <dbReference type="RuleBase" id="RU003448"/>
    </source>
</evidence>
<comment type="pathway">
    <text evidence="2 15">Amino-acid biosynthesis; L-lysine biosynthesis via DAP pathway; (S)-tetrahydrodipicolinate from L-aspartate: step 1/4.</text>
</comment>
<dbReference type="RefSeq" id="WP_377773591.1">
    <property type="nucleotide sequence ID" value="NZ_JBHUHO010000032.1"/>
</dbReference>
<dbReference type="Pfam" id="PF13840">
    <property type="entry name" value="ACT_7"/>
    <property type="match status" value="1"/>
</dbReference>
<keyword evidence="18" id="KW-1185">Reference proteome</keyword>
<protein>
    <recommendedName>
        <fullName evidence="14">Aspartokinase</fullName>
        <ecNumber evidence="14">2.7.2.4</ecNumber>
    </recommendedName>
</protein>
<dbReference type="NCBIfam" id="TIGR00656">
    <property type="entry name" value="asp_kin_monofn"/>
    <property type="match status" value="1"/>
</dbReference>
<keyword evidence="7 14" id="KW-0808">Transferase</keyword>
<evidence type="ECO:0000256" key="2">
    <source>
        <dbReference type="ARBA" id="ARBA00004766"/>
    </source>
</evidence>
<dbReference type="GO" id="GO:0004072">
    <property type="term" value="F:aspartate kinase activity"/>
    <property type="evidence" value="ECO:0007669"/>
    <property type="project" value="UniProtKB-EC"/>
</dbReference>
<evidence type="ECO:0000256" key="4">
    <source>
        <dbReference type="ARBA" id="ARBA00005139"/>
    </source>
</evidence>
<comment type="function">
    <text evidence="1">Catalyzes the phosphorylation of the beta-carboxyl group of aspartic acid with ATP to yield 4-phospho-L-aspartate, which is involved in the branched biosynthetic pathway leading to the biosynthesis of amino acids threonine, isoleucine and methionine.</text>
</comment>
<dbReference type="EC" id="2.7.2.4" evidence="14"/>
<dbReference type="Gene3D" id="3.40.1160.10">
    <property type="entry name" value="Acetylglutamate kinase-like"/>
    <property type="match status" value="1"/>
</dbReference>
<dbReference type="SUPFAM" id="SSF53633">
    <property type="entry name" value="Carbamate kinase-like"/>
    <property type="match status" value="1"/>
</dbReference>
<comment type="caution">
    <text evidence="17">The sequence shown here is derived from an EMBL/GenBank/DDBJ whole genome shotgun (WGS) entry which is preliminary data.</text>
</comment>
<comment type="catalytic activity">
    <reaction evidence="13 14">
        <text>L-aspartate + ATP = 4-phospho-L-aspartate + ADP</text>
        <dbReference type="Rhea" id="RHEA:23776"/>
        <dbReference type="ChEBI" id="CHEBI:29991"/>
        <dbReference type="ChEBI" id="CHEBI:30616"/>
        <dbReference type="ChEBI" id="CHEBI:57535"/>
        <dbReference type="ChEBI" id="CHEBI:456216"/>
        <dbReference type="EC" id="2.7.2.4"/>
    </reaction>
</comment>
<keyword evidence="9 14" id="KW-0418">Kinase</keyword>
<dbReference type="InterPro" id="IPR002912">
    <property type="entry name" value="ACT_dom"/>
</dbReference>
<dbReference type="EMBL" id="JBHUHO010000032">
    <property type="protein sequence ID" value="MFD2116773.1"/>
    <property type="molecule type" value="Genomic_DNA"/>
</dbReference>
<accession>A0ABW4YMP8</accession>
<keyword evidence="8" id="KW-0547">Nucleotide-binding</keyword>
<evidence type="ECO:0000256" key="1">
    <source>
        <dbReference type="ARBA" id="ARBA00003121"/>
    </source>
</evidence>
<dbReference type="InterPro" id="IPR001048">
    <property type="entry name" value="Asp/Glu/Uridylate_kinase"/>
</dbReference>
<dbReference type="Pfam" id="PF00696">
    <property type="entry name" value="AA_kinase"/>
    <property type="match status" value="1"/>
</dbReference>
<dbReference type="InterPro" id="IPR001341">
    <property type="entry name" value="Asp_kinase"/>
</dbReference>
<dbReference type="PANTHER" id="PTHR21499">
    <property type="entry name" value="ASPARTATE KINASE"/>
    <property type="match status" value="1"/>
</dbReference>
<evidence type="ECO:0000256" key="10">
    <source>
        <dbReference type="ARBA" id="ARBA00022840"/>
    </source>
</evidence>
<feature type="domain" description="ACT" evidence="16">
    <location>
        <begin position="349"/>
        <end position="409"/>
    </location>
</feature>
<dbReference type="SUPFAM" id="SSF55021">
    <property type="entry name" value="ACT-like"/>
    <property type="match status" value="2"/>
</dbReference>
<dbReference type="InterPro" id="IPR027795">
    <property type="entry name" value="CASTOR_ACT_dom"/>
</dbReference>
<evidence type="ECO:0000313" key="17">
    <source>
        <dbReference type="EMBL" id="MFD2116773.1"/>
    </source>
</evidence>
<dbReference type="Proteomes" id="UP001597362">
    <property type="component" value="Unassembled WGS sequence"/>
</dbReference>
<dbReference type="PROSITE" id="PS51671">
    <property type="entry name" value="ACT"/>
    <property type="match status" value="1"/>
</dbReference>
<keyword evidence="10" id="KW-0067">ATP-binding</keyword>
<gene>
    <name evidence="17" type="primary">dapG</name>
    <name evidence="17" type="ORF">ACFSJH_13685</name>
</gene>
<reference evidence="18" key="1">
    <citation type="journal article" date="2019" name="Int. J. Syst. Evol. Microbiol.">
        <title>The Global Catalogue of Microorganisms (GCM) 10K type strain sequencing project: providing services to taxonomists for standard genome sequencing and annotation.</title>
        <authorList>
            <consortium name="The Broad Institute Genomics Platform"/>
            <consortium name="The Broad Institute Genome Sequencing Center for Infectious Disease"/>
            <person name="Wu L."/>
            <person name="Ma J."/>
        </authorList>
    </citation>
    <scope>NUCLEOTIDE SEQUENCE [LARGE SCALE GENOMIC DNA]</scope>
    <source>
        <strain evidence="18">GH52</strain>
    </source>
</reference>
<dbReference type="NCBIfam" id="TIGR00657">
    <property type="entry name" value="asp_kinases"/>
    <property type="match status" value="1"/>
</dbReference>
<comment type="similarity">
    <text evidence="5 14">Belongs to the aspartokinase family.</text>
</comment>
<name>A0ABW4YMP8_9BACL</name>
<keyword evidence="12" id="KW-0457">Lysine biosynthesis</keyword>
<dbReference type="InterPro" id="IPR018042">
    <property type="entry name" value="Aspartate_kinase_CS"/>
</dbReference>
<evidence type="ECO:0000256" key="7">
    <source>
        <dbReference type="ARBA" id="ARBA00022679"/>
    </source>
</evidence>
<proteinExistence type="inferred from homology"/>
<evidence type="ECO:0000256" key="9">
    <source>
        <dbReference type="ARBA" id="ARBA00022777"/>
    </source>
</evidence>
<dbReference type="InterPro" id="IPR045865">
    <property type="entry name" value="ACT-like_dom_sf"/>
</dbReference>
<evidence type="ECO:0000256" key="11">
    <source>
        <dbReference type="ARBA" id="ARBA00022915"/>
    </source>
</evidence>
<evidence type="ECO:0000259" key="16">
    <source>
        <dbReference type="PROSITE" id="PS51671"/>
    </source>
</evidence>
<evidence type="ECO:0000256" key="8">
    <source>
        <dbReference type="ARBA" id="ARBA00022741"/>
    </source>
</evidence>
<dbReference type="InterPro" id="IPR036393">
    <property type="entry name" value="AceGlu_kinase-like_sf"/>
</dbReference>
<evidence type="ECO:0000256" key="3">
    <source>
        <dbReference type="ARBA" id="ARBA00004986"/>
    </source>
</evidence>
<dbReference type="NCBIfam" id="NF006068">
    <property type="entry name" value="PRK08210.1"/>
    <property type="match status" value="1"/>
</dbReference>
<keyword evidence="6 15" id="KW-0028">Amino-acid biosynthesis</keyword>